<comment type="subcellular location">
    <subcellularLocation>
        <location evidence="6">Cytoplasm</location>
    </subcellularLocation>
</comment>
<dbReference type="SUPFAM" id="SSF53383">
    <property type="entry name" value="PLP-dependent transferases"/>
    <property type="match status" value="1"/>
</dbReference>
<feature type="domain" description="Serine hydroxymethyltransferase-like" evidence="7">
    <location>
        <begin position="13"/>
        <end position="389"/>
    </location>
</feature>
<dbReference type="CDD" id="cd00378">
    <property type="entry name" value="SHMT"/>
    <property type="match status" value="1"/>
</dbReference>
<dbReference type="RefSeq" id="WP_406952433.1">
    <property type="nucleotide sequence ID" value="NZ_JAYMRW010000005.1"/>
</dbReference>
<dbReference type="Pfam" id="PF00464">
    <property type="entry name" value="SHMT"/>
    <property type="match status" value="1"/>
</dbReference>
<dbReference type="PIRSF" id="PIRSF000412">
    <property type="entry name" value="SHMT"/>
    <property type="match status" value="1"/>
</dbReference>
<keyword evidence="5 6" id="KW-0663">Pyridoxal phosphate</keyword>
<name>A0ABU9SDH8_9BURK</name>
<comment type="subunit">
    <text evidence="6">Homodimer.</text>
</comment>
<dbReference type="EMBL" id="JAYMRW010000005">
    <property type="protein sequence ID" value="MEM5448863.1"/>
    <property type="molecule type" value="Genomic_DNA"/>
</dbReference>
<evidence type="ECO:0000256" key="4">
    <source>
        <dbReference type="ARBA" id="ARBA00022679"/>
    </source>
</evidence>
<comment type="catalytic activity">
    <reaction evidence="6">
        <text>(6R)-5,10-methylene-5,6,7,8-tetrahydrofolate + glycine + H2O = (6S)-5,6,7,8-tetrahydrofolate + L-serine</text>
        <dbReference type="Rhea" id="RHEA:15481"/>
        <dbReference type="ChEBI" id="CHEBI:15377"/>
        <dbReference type="ChEBI" id="CHEBI:15636"/>
        <dbReference type="ChEBI" id="CHEBI:33384"/>
        <dbReference type="ChEBI" id="CHEBI:57305"/>
        <dbReference type="ChEBI" id="CHEBI:57453"/>
        <dbReference type="EC" id="2.1.2.1"/>
    </reaction>
</comment>
<keyword evidence="3 6" id="KW-0554">One-carbon metabolism</keyword>
<dbReference type="EC" id="2.1.2.1" evidence="6"/>
<feature type="site" description="Plays an important role in substrate specificity" evidence="6">
    <location>
        <position position="233"/>
    </location>
</feature>
<protein>
    <recommendedName>
        <fullName evidence="6">Serine hydroxymethyltransferase</fullName>
        <shortName evidence="6">SHMT</shortName>
        <shortName evidence="6">Serine methylase</shortName>
        <ecNumber evidence="6">2.1.2.1</ecNumber>
    </recommendedName>
</protein>
<keyword evidence="6" id="KW-0963">Cytoplasm</keyword>
<dbReference type="PROSITE" id="PS00096">
    <property type="entry name" value="SHMT"/>
    <property type="match status" value="1"/>
</dbReference>
<comment type="cofactor">
    <cofactor evidence="1 6">
        <name>pyridoxal 5'-phosphate</name>
        <dbReference type="ChEBI" id="CHEBI:597326"/>
    </cofactor>
</comment>
<dbReference type="PANTHER" id="PTHR11680:SF35">
    <property type="entry name" value="SERINE HYDROXYMETHYLTRANSFERASE 1"/>
    <property type="match status" value="1"/>
</dbReference>
<evidence type="ECO:0000256" key="6">
    <source>
        <dbReference type="HAMAP-Rule" id="MF_00051"/>
    </source>
</evidence>
<dbReference type="InterPro" id="IPR015422">
    <property type="entry name" value="PyrdxlP-dep_Trfase_small"/>
</dbReference>
<comment type="caution">
    <text evidence="6">Lacks conserved residue(s) required for the propagation of feature annotation.</text>
</comment>
<dbReference type="InterPro" id="IPR019798">
    <property type="entry name" value="Ser_HO-MeTrfase_PLP_BS"/>
</dbReference>
<comment type="pathway">
    <text evidence="6">Amino-acid biosynthesis; glycine biosynthesis; glycine from L-serine: step 1/1.</text>
</comment>
<accession>A0ABU9SDH8</accession>
<comment type="similarity">
    <text evidence="2 6">Belongs to the SHMT family.</text>
</comment>
<comment type="pathway">
    <text evidence="6">One-carbon metabolism; tetrahydrofolate interconversion.</text>
</comment>
<dbReference type="Proteomes" id="UP001390669">
    <property type="component" value="Unassembled WGS sequence"/>
</dbReference>
<dbReference type="Gene3D" id="3.90.1150.10">
    <property type="entry name" value="Aspartate Aminotransferase, domain 1"/>
    <property type="match status" value="1"/>
</dbReference>
<comment type="function">
    <text evidence="6">Catalyzes the reversible interconversion of serine and glycine with tetrahydrofolate (THF) serving as the one-carbon carrier. This reaction serves as the major source of one-carbon groups required for the biosynthesis of purines, thymidylate, methionine, and other important biomolecules. Also exhibits THF-independent aldolase activity toward beta-hydroxyamino acids, producing glycine and aldehydes, via a retro-aldol mechanism.</text>
</comment>
<gene>
    <name evidence="6" type="primary">glyA</name>
    <name evidence="8" type="ORF">VSR33_15370</name>
</gene>
<dbReference type="NCBIfam" id="NF000586">
    <property type="entry name" value="PRK00011.1"/>
    <property type="match status" value="1"/>
</dbReference>
<dbReference type="InterPro" id="IPR039429">
    <property type="entry name" value="SHMT-like_dom"/>
</dbReference>
<dbReference type="PANTHER" id="PTHR11680">
    <property type="entry name" value="SERINE HYDROXYMETHYLTRANSFERASE"/>
    <property type="match status" value="1"/>
</dbReference>
<feature type="binding site" evidence="6">
    <location>
        <begin position="129"/>
        <end position="131"/>
    </location>
    <ligand>
        <name>(6S)-5,6,7,8-tetrahydrofolate</name>
        <dbReference type="ChEBI" id="CHEBI:57453"/>
    </ligand>
</feature>
<feature type="binding site" evidence="6">
    <location>
        <position position="125"/>
    </location>
    <ligand>
        <name>(6S)-5,6,7,8-tetrahydrofolate</name>
        <dbReference type="ChEBI" id="CHEBI:57453"/>
    </ligand>
</feature>
<feature type="binding site" evidence="6">
    <location>
        <position position="249"/>
    </location>
    <ligand>
        <name>(6S)-5,6,7,8-tetrahydrofolate</name>
        <dbReference type="ChEBI" id="CHEBI:57453"/>
    </ligand>
</feature>
<proteinExistence type="inferred from homology"/>
<dbReference type="InterPro" id="IPR015424">
    <property type="entry name" value="PyrdxlP-dep_Trfase"/>
</dbReference>
<reference evidence="8 9" key="1">
    <citation type="submission" date="2024-01" db="EMBL/GenBank/DDBJ databases">
        <title>The diversity of rhizobia nodulating Mimosa spp. in eleven states of Brazil covering several biomes is determined by host plant, location, and edaphic factors.</title>
        <authorList>
            <person name="Rouws L."/>
            <person name="Barauna A."/>
            <person name="Beukes C."/>
            <person name="De Faria S.M."/>
            <person name="Gross E."/>
            <person name="Dos Reis Junior F.B."/>
            <person name="Simon M."/>
            <person name="Maluk M."/>
            <person name="Odee D.W."/>
            <person name="Kenicer G."/>
            <person name="Young J.P.W."/>
            <person name="Reis V.M."/>
            <person name="Zilli J."/>
            <person name="James E.K."/>
        </authorList>
    </citation>
    <scope>NUCLEOTIDE SEQUENCE [LARGE SCALE GENOMIC DNA]</scope>
    <source>
        <strain evidence="8 9">JPY164</strain>
    </source>
</reference>
<comment type="caution">
    <text evidence="8">The sequence shown here is derived from an EMBL/GenBank/DDBJ whole genome shotgun (WGS) entry which is preliminary data.</text>
</comment>
<dbReference type="HAMAP" id="MF_00051">
    <property type="entry name" value="SHMT"/>
    <property type="match status" value="1"/>
</dbReference>
<dbReference type="InterPro" id="IPR001085">
    <property type="entry name" value="Ser_HO-MeTrfase"/>
</dbReference>
<keyword evidence="9" id="KW-1185">Reference proteome</keyword>
<sequence length="427" mass="45862">MSNTQPFFSQTLAQRDSAIRSSILKELERQQSQVEMIASENIVSRAVLEAQGSVLTNKYAEGYPGKRYYGGCEFADEVEALAISRIKQLFNAGFANVQPHSGAQANGSVMLALAKPGDTVLGMSLDAGGHLTHGARPALSGKWFNAVQYGVNRETMLIDYDQVEELAQQHKPSLIIAGFSAYPRALDFARFRAIADSVGAKLMVDMAHIAGIIAAGRHQNPVEHAHVVTSTTHKTLRGPRGGFVLTNDEEIAKKINSAVFPGLQGGPLMHVIAGKAVAFGEALEASFKTYIDSVLANAKALGEVLKAGGVDLVTGGTDNHLLLVDLRPKGLKGNQVEQALERAGITCNKNGIPFDAEKPTVTSGIRLGTPAGTTRGFGVDEFREIGRLILEVFDALRTHPEGDAATEQRVRRAIFALCERFPIYTQA</sequence>
<dbReference type="InterPro" id="IPR015421">
    <property type="entry name" value="PyrdxlP-dep_Trfase_major"/>
</dbReference>
<evidence type="ECO:0000256" key="3">
    <source>
        <dbReference type="ARBA" id="ARBA00022563"/>
    </source>
</evidence>
<dbReference type="InterPro" id="IPR049943">
    <property type="entry name" value="Ser_HO-MeTrfase-like"/>
</dbReference>
<keyword evidence="6" id="KW-0028">Amino-acid biosynthesis</keyword>
<organism evidence="8 9">
    <name type="scientific">Paraburkholderia guartelaensis</name>
    <dbReference type="NCBI Taxonomy" id="2546446"/>
    <lineage>
        <taxon>Bacteria</taxon>
        <taxon>Pseudomonadati</taxon>
        <taxon>Pseudomonadota</taxon>
        <taxon>Betaproteobacteria</taxon>
        <taxon>Burkholderiales</taxon>
        <taxon>Burkholderiaceae</taxon>
        <taxon>Paraburkholderia</taxon>
    </lineage>
</organism>
<evidence type="ECO:0000256" key="2">
    <source>
        <dbReference type="ARBA" id="ARBA00006376"/>
    </source>
</evidence>
<evidence type="ECO:0000259" key="7">
    <source>
        <dbReference type="Pfam" id="PF00464"/>
    </source>
</evidence>
<feature type="modified residue" description="N6-(pyridoxal phosphate)lysine" evidence="6">
    <location>
        <position position="234"/>
    </location>
</feature>
<evidence type="ECO:0000313" key="9">
    <source>
        <dbReference type="Proteomes" id="UP001390669"/>
    </source>
</evidence>
<evidence type="ECO:0000256" key="1">
    <source>
        <dbReference type="ARBA" id="ARBA00001933"/>
    </source>
</evidence>
<evidence type="ECO:0000313" key="8">
    <source>
        <dbReference type="EMBL" id="MEM5448863.1"/>
    </source>
</evidence>
<dbReference type="Gene3D" id="3.40.640.10">
    <property type="entry name" value="Type I PLP-dependent aspartate aminotransferase-like (Major domain)"/>
    <property type="match status" value="1"/>
</dbReference>
<evidence type="ECO:0000256" key="5">
    <source>
        <dbReference type="ARBA" id="ARBA00022898"/>
    </source>
</evidence>
<keyword evidence="4 6" id="KW-0808">Transferase</keyword>